<feature type="transmembrane region" description="Helical" evidence="1">
    <location>
        <begin position="7"/>
        <end position="27"/>
    </location>
</feature>
<dbReference type="STRING" id="1406840.Q763_07980"/>
<accession>A0A0A2LNS0</accession>
<name>A0A0A2LNS0_9FLAO</name>
<protein>
    <submittedName>
        <fullName evidence="2">Uncharacterized protein</fullName>
    </submittedName>
</protein>
<reference evidence="2 3" key="1">
    <citation type="submission" date="2013-09" db="EMBL/GenBank/DDBJ databases">
        <authorList>
            <person name="Zeng Z."/>
            <person name="Chen C."/>
        </authorList>
    </citation>
    <scope>NUCLEOTIDE SEQUENCE [LARGE SCALE GENOMIC DNA]</scope>
    <source>
        <strain evidence="2 3">F44-8</strain>
    </source>
</reference>
<proteinExistence type="predicted"/>
<keyword evidence="3" id="KW-1185">Reference proteome</keyword>
<feature type="transmembrane region" description="Helical" evidence="1">
    <location>
        <begin position="33"/>
        <end position="52"/>
    </location>
</feature>
<evidence type="ECO:0000256" key="1">
    <source>
        <dbReference type="SAM" id="Phobius"/>
    </source>
</evidence>
<sequence>MKFEMKIFKSYLSFLPLCLGLYHLFIAKHDLSTYNGVFMVIIGLFLTINYGYNFSKWLYSKLYPIINKNN</sequence>
<keyword evidence="1" id="KW-0812">Transmembrane</keyword>
<evidence type="ECO:0000313" key="2">
    <source>
        <dbReference type="EMBL" id="KGO81574.1"/>
    </source>
</evidence>
<keyword evidence="1" id="KW-0472">Membrane</keyword>
<dbReference type="EMBL" id="JRLV01000007">
    <property type="protein sequence ID" value="KGO81574.1"/>
    <property type="molecule type" value="Genomic_DNA"/>
</dbReference>
<organism evidence="2 3">
    <name type="scientific">Flavobacterium beibuense F44-8</name>
    <dbReference type="NCBI Taxonomy" id="1406840"/>
    <lineage>
        <taxon>Bacteria</taxon>
        <taxon>Pseudomonadati</taxon>
        <taxon>Bacteroidota</taxon>
        <taxon>Flavobacteriia</taxon>
        <taxon>Flavobacteriales</taxon>
        <taxon>Flavobacteriaceae</taxon>
        <taxon>Flavobacterium</taxon>
    </lineage>
</organism>
<keyword evidence="1" id="KW-1133">Transmembrane helix</keyword>
<comment type="caution">
    <text evidence="2">The sequence shown here is derived from an EMBL/GenBank/DDBJ whole genome shotgun (WGS) entry which is preliminary data.</text>
</comment>
<dbReference type="Proteomes" id="UP000030129">
    <property type="component" value="Unassembled WGS sequence"/>
</dbReference>
<dbReference type="AlphaFoldDB" id="A0A0A2LNS0"/>
<gene>
    <name evidence="2" type="ORF">Q763_07980</name>
</gene>
<evidence type="ECO:0000313" key="3">
    <source>
        <dbReference type="Proteomes" id="UP000030129"/>
    </source>
</evidence>